<protein>
    <submittedName>
        <fullName evidence="4">RNA-directed DNA polymerase</fullName>
    </submittedName>
</protein>
<dbReference type="EMBL" id="BQNB010009812">
    <property type="protein sequence ID" value="GJS68741.1"/>
    <property type="molecule type" value="Genomic_DNA"/>
</dbReference>
<dbReference type="InterPro" id="IPR039537">
    <property type="entry name" value="Retrotran_Ty1/copia-like"/>
</dbReference>
<dbReference type="SUPFAM" id="SSF53098">
    <property type="entry name" value="Ribonuclease H-like"/>
    <property type="match status" value="1"/>
</dbReference>
<gene>
    <name evidence="4" type="ORF">Tco_0683306</name>
</gene>
<feature type="domain" description="Integrase catalytic" evidence="3">
    <location>
        <begin position="330"/>
        <end position="506"/>
    </location>
</feature>
<dbReference type="Pfam" id="PF13976">
    <property type="entry name" value="gag_pre-integrs"/>
    <property type="match status" value="1"/>
</dbReference>
<keyword evidence="4" id="KW-0695">RNA-directed DNA polymerase</keyword>
<evidence type="ECO:0000313" key="5">
    <source>
        <dbReference type="Proteomes" id="UP001151760"/>
    </source>
</evidence>
<dbReference type="InterPro" id="IPR043502">
    <property type="entry name" value="DNA/RNA_pol_sf"/>
</dbReference>
<dbReference type="GO" id="GO:0003964">
    <property type="term" value="F:RNA-directed DNA polymerase activity"/>
    <property type="evidence" value="ECO:0007669"/>
    <property type="project" value="UniProtKB-KW"/>
</dbReference>
<keyword evidence="2" id="KW-0378">Hydrolase</keyword>
<keyword evidence="1" id="KW-0479">Metal-binding</keyword>
<proteinExistence type="predicted"/>
<reference evidence="4" key="1">
    <citation type="journal article" date="2022" name="Int. J. Mol. Sci.">
        <title>Draft Genome of Tanacetum Coccineum: Genomic Comparison of Closely Related Tanacetum-Family Plants.</title>
        <authorList>
            <person name="Yamashiro T."/>
            <person name="Shiraishi A."/>
            <person name="Nakayama K."/>
            <person name="Satake H."/>
        </authorList>
    </citation>
    <scope>NUCLEOTIDE SEQUENCE</scope>
</reference>
<dbReference type="Pfam" id="PF00665">
    <property type="entry name" value="rve"/>
    <property type="match status" value="1"/>
</dbReference>
<dbReference type="Gene3D" id="3.30.420.10">
    <property type="entry name" value="Ribonuclease H-like superfamily/Ribonuclease H"/>
    <property type="match status" value="1"/>
</dbReference>
<keyword evidence="5" id="KW-1185">Reference proteome</keyword>
<dbReference type="InterPro" id="IPR025724">
    <property type="entry name" value="GAG-pre-integrase_dom"/>
</dbReference>
<dbReference type="InterPro" id="IPR013103">
    <property type="entry name" value="RVT_2"/>
</dbReference>
<dbReference type="InterPro" id="IPR012337">
    <property type="entry name" value="RNaseH-like_sf"/>
</dbReference>
<keyword evidence="4" id="KW-0808">Transferase</keyword>
<reference evidence="4" key="2">
    <citation type="submission" date="2022-01" db="EMBL/GenBank/DDBJ databases">
        <authorList>
            <person name="Yamashiro T."/>
            <person name="Shiraishi A."/>
            <person name="Satake H."/>
            <person name="Nakayama K."/>
        </authorList>
    </citation>
    <scope>NUCLEOTIDE SEQUENCE</scope>
</reference>
<dbReference type="InterPro" id="IPR001584">
    <property type="entry name" value="Integrase_cat-core"/>
</dbReference>
<evidence type="ECO:0000259" key="3">
    <source>
        <dbReference type="PROSITE" id="PS50994"/>
    </source>
</evidence>
<dbReference type="InterPro" id="IPR057670">
    <property type="entry name" value="SH3_retrovirus"/>
</dbReference>
<dbReference type="Pfam" id="PF07727">
    <property type="entry name" value="RVT_2"/>
    <property type="match status" value="1"/>
</dbReference>
<accession>A0ABQ4XU62</accession>
<keyword evidence="4" id="KW-0548">Nucleotidyltransferase</keyword>
<sequence>MACKPKPRASICAFVLEMKGYFDRLESLNMVFDVELSINIILSGMLDNYNQFVLLYQINRKETSIMELHSLLQIAEQGIKKIDVPSTSAAPVLTVGHNAKKRKTSHSNWKGKAAKGKSYSGSKRKAKFEIAPTSDPKEAVCFYCNTKGHWKRSFLKYLKDLKDEKDLKESRRLKHGELNLVMGNKKITLVTRIRKYELMLKSGVWIDLNNCCYSSEMTRNIILFHDLFKDGYKFSFDNENGDILVYSNGCFMFKASPCKGIYETVECISHNGNMILNVGSSNELDKSKLWHSCLGHVNKKRIAQLQKDGVLESFDFKSDDVCESCLLGKMTKSPFIGSCERGEGLLDLVHTDVCGPFRSATKDGKRYYVTFTDDFSRYGYVYLIKHKSDTFEVFKRYQNEVENQLGRKIKVLRSDRGGEYLSIEFFDHLKNCGIVSQLTPPRTPQLNRVAERRNRTLLDMVRSMMSRATLPISLWGYALETTAHILNLVPTKKVSKTPFEMWKGKRPSLGHIKIWGCEVFVRREAQDKLEARSEKCLFVGYPKESFGYLFYKPKDNVVFVARRGVFLEREMISKEDSGSKIDLEEIQESTDEEPIVNTNTQQEVVTPVKPDDISLPIRRTSSRVSKPPQFYYGFHIEEDKISDSTLSELDEPANYKEAMASPEAAKWKEAMKSEIQSMYDNQVWNLVDTTPGLKTVGCKWIFKKKTDMDGKVHTYKARLMDVKTAFLNGKLTEDVFMAQPEGFENAKYPKRVCKLQKAIYGLKQASRSWNLCFHEKVTPFGFSRSEDESCIYVKVSQSVVVFLVLYVDDILLIRNDIPTLQSVKDWSGKCLAMKDMGDAAYILGIKIYKDRSKRLIGLSQDTYLDKILKRFKIENSKKGNLPLHHHIKISKDLCPKTNEELDIMS</sequence>
<dbReference type="SUPFAM" id="SSF56672">
    <property type="entry name" value="DNA/RNA polymerases"/>
    <property type="match status" value="1"/>
</dbReference>
<dbReference type="Pfam" id="PF25597">
    <property type="entry name" value="SH3_retrovirus"/>
    <property type="match status" value="1"/>
</dbReference>
<dbReference type="PROSITE" id="PS50994">
    <property type="entry name" value="INTEGRASE"/>
    <property type="match status" value="1"/>
</dbReference>
<evidence type="ECO:0000313" key="4">
    <source>
        <dbReference type="EMBL" id="GJS68741.1"/>
    </source>
</evidence>
<evidence type="ECO:0000256" key="1">
    <source>
        <dbReference type="ARBA" id="ARBA00022723"/>
    </source>
</evidence>
<name>A0ABQ4XU62_9ASTR</name>
<evidence type="ECO:0000256" key="2">
    <source>
        <dbReference type="ARBA" id="ARBA00022801"/>
    </source>
</evidence>
<dbReference type="Proteomes" id="UP001151760">
    <property type="component" value="Unassembled WGS sequence"/>
</dbReference>
<organism evidence="4 5">
    <name type="scientific">Tanacetum coccineum</name>
    <dbReference type="NCBI Taxonomy" id="301880"/>
    <lineage>
        <taxon>Eukaryota</taxon>
        <taxon>Viridiplantae</taxon>
        <taxon>Streptophyta</taxon>
        <taxon>Embryophyta</taxon>
        <taxon>Tracheophyta</taxon>
        <taxon>Spermatophyta</taxon>
        <taxon>Magnoliopsida</taxon>
        <taxon>eudicotyledons</taxon>
        <taxon>Gunneridae</taxon>
        <taxon>Pentapetalae</taxon>
        <taxon>asterids</taxon>
        <taxon>campanulids</taxon>
        <taxon>Asterales</taxon>
        <taxon>Asteraceae</taxon>
        <taxon>Asteroideae</taxon>
        <taxon>Anthemideae</taxon>
        <taxon>Anthemidinae</taxon>
        <taxon>Tanacetum</taxon>
    </lineage>
</organism>
<comment type="caution">
    <text evidence="4">The sequence shown here is derived from an EMBL/GenBank/DDBJ whole genome shotgun (WGS) entry which is preliminary data.</text>
</comment>
<dbReference type="PANTHER" id="PTHR42648">
    <property type="entry name" value="TRANSPOSASE, PUTATIVE-RELATED"/>
    <property type="match status" value="1"/>
</dbReference>
<dbReference type="InterPro" id="IPR036397">
    <property type="entry name" value="RNaseH_sf"/>
</dbReference>
<dbReference type="PANTHER" id="PTHR42648:SF27">
    <property type="entry name" value="RNA-DIRECTED DNA POLYMERASE"/>
    <property type="match status" value="1"/>
</dbReference>